<gene>
    <name evidence="2" type="ORF">B7463_g12186</name>
</gene>
<dbReference type="OMA" id="IGYKLNH"/>
<feature type="non-terminal residue" evidence="2">
    <location>
        <position position="1"/>
    </location>
</feature>
<keyword evidence="3" id="KW-1185">Reference proteome</keyword>
<dbReference type="STRING" id="5539.A0A3E2GSL4"/>
<dbReference type="InterPro" id="IPR037523">
    <property type="entry name" value="VOC_core"/>
</dbReference>
<dbReference type="PROSITE" id="PS51819">
    <property type="entry name" value="VOC"/>
    <property type="match status" value="1"/>
</dbReference>
<feature type="non-terminal residue" evidence="2">
    <location>
        <position position="221"/>
    </location>
</feature>
<accession>A0A3E2GSL4</accession>
<name>A0A3E2GSL4_SCYLI</name>
<sequence>MSTVPNSFANLPPLPVGEHLPGGHKLDPVVTPATAGNRLNHLMIRIRDPAETLHFYIDLMGMRTVFAMNAGPMTVYYLGFPQTEEHYDPAKYTAHVWPHQTMAKTLGLLELNHFHGSEKLSKEEFQLESGNRPPHLGLGHLGFTVPDIPTTLERLTANGVKVVKALGVSTRESVPISDWESDTLNIGRGELHENFKRIYGQIAVVEDPNGYWVELVPQELK</sequence>
<dbReference type="Gene3D" id="3.10.180.10">
    <property type="entry name" value="2,3-Dihydroxybiphenyl 1,2-Dioxygenase, domain 1"/>
    <property type="match status" value="1"/>
</dbReference>
<dbReference type="Pfam" id="PF00903">
    <property type="entry name" value="Glyoxalase"/>
    <property type="match status" value="1"/>
</dbReference>
<evidence type="ECO:0000313" key="2">
    <source>
        <dbReference type="EMBL" id="RFU24154.1"/>
    </source>
</evidence>
<evidence type="ECO:0000259" key="1">
    <source>
        <dbReference type="PROSITE" id="PS51819"/>
    </source>
</evidence>
<dbReference type="PANTHER" id="PTHR10374">
    <property type="entry name" value="LACTOYLGLUTATHIONE LYASE GLYOXALASE I"/>
    <property type="match status" value="1"/>
</dbReference>
<organism evidence="2 3">
    <name type="scientific">Scytalidium lignicola</name>
    <name type="common">Hyphomycete</name>
    <dbReference type="NCBI Taxonomy" id="5539"/>
    <lineage>
        <taxon>Eukaryota</taxon>
        <taxon>Fungi</taxon>
        <taxon>Dikarya</taxon>
        <taxon>Ascomycota</taxon>
        <taxon>Pezizomycotina</taxon>
        <taxon>Leotiomycetes</taxon>
        <taxon>Leotiomycetes incertae sedis</taxon>
        <taxon>Scytalidium</taxon>
    </lineage>
</organism>
<protein>
    <recommendedName>
        <fullName evidence="1">VOC domain-containing protein</fullName>
    </recommendedName>
</protein>
<evidence type="ECO:0000313" key="3">
    <source>
        <dbReference type="Proteomes" id="UP000258309"/>
    </source>
</evidence>
<dbReference type="EMBL" id="NCSJ02000496">
    <property type="protein sequence ID" value="RFU24154.1"/>
    <property type="molecule type" value="Genomic_DNA"/>
</dbReference>
<dbReference type="InterPro" id="IPR004360">
    <property type="entry name" value="Glyas_Fos-R_dOase_dom"/>
</dbReference>
<feature type="domain" description="VOC" evidence="1">
    <location>
        <begin position="38"/>
        <end position="218"/>
    </location>
</feature>
<dbReference type="Proteomes" id="UP000258309">
    <property type="component" value="Unassembled WGS sequence"/>
</dbReference>
<comment type="caution">
    <text evidence="2">The sequence shown here is derived from an EMBL/GenBank/DDBJ whole genome shotgun (WGS) entry which is preliminary data.</text>
</comment>
<proteinExistence type="predicted"/>
<dbReference type="OrthoDB" id="16820at2759"/>
<dbReference type="AlphaFoldDB" id="A0A3E2GSL4"/>
<dbReference type="PANTHER" id="PTHR10374:SF19">
    <property type="entry name" value="LYASE (GLO1), PUTATIVE (AFU_ORTHOLOGUE AFUA_2G13550)-RELATED"/>
    <property type="match status" value="1"/>
</dbReference>
<dbReference type="SUPFAM" id="SSF54593">
    <property type="entry name" value="Glyoxalase/Bleomycin resistance protein/Dihydroxybiphenyl dioxygenase"/>
    <property type="match status" value="1"/>
</dbReference>
<dbReference type="InterPro" id="IPR029068">
    <property type="entry name" value="Glyas_Bleomycin-R_OHBP_Dase"/>
</dbReference>
<reference evidence="2 3" key="1">
    <citation type="submission" date="2018-05" db="EMBL/GenBank/DDBJ databases">
        <title>Draft genome sequence of Scytalidium lignicola DSM 105466, a ubiquitous saprotrophic fungus.</title>
        <authorList>
            <person name="Buettner E."/>
            <person name="Gebauer A.M."/>
            <person name="Hofrichter M."/>
            <person name="Liers C."/>
            <person name="Kellner H."/>
        </authorList>
    </citation>
    <scope>NUCLEOTIDE SEQUENCE [LARGE SCALE GENOMIC DNA]</scope>
    <source>
        <strain evidence="2 3">DSM 105466</strain>
    </source>
</reference>